<dbReference type="GeneID" id="71987323"/>
<reference evidence="3" key="2">
    <citation type="journal article" date="2022" name="Microb. Genom.">
        <title>A chromosome-scale genome assembly of the tomato pathogen Cladosporium fulvum reveals a compartmentalized genome architecture and the presence of a dispensable chromosome.</title>
        <authorList>
            <person name="Zaccaron A.Z."/>
            <person name="Chen L.H."/>
            <person name="Samaras A."/>
            <person name="Stergiopoulos I."/>
        </authorList>
    </citation>
    <scope>NUCLEOTIDE SEQUENCE</scope>
    <source>
        <strain evidence="3">Race5_Kim</strain>
    </source>
</reference>
<name>A0A9Q8PA05_PASFU</name>
<dbReference type="OrthoDB" id="5403747at2759"/>
<evidence type="ECO:0000259" key="2">
    <source>
        <dbReference type="Pfam" id="PF22980"/>
    </source>
</evidence>
<evidence type="ECO:0000313" key="3">
    <source>
        <dbReference type="EMBL" id="UJO18644.1"/>
    </source>
</evidence>
<accession>A0A9Q8PA05</accession>
<reference evidence="3" key="1">
    <citation type="submission" date="2021-12" db="EMBL/GenBank/DDBJ databases">
        <authorList>
            <person name="Zaccaron A."/>
            <person name="Stergiopoulos I."/>
        </authorList>
    </citation>
    <scope>NUCLEOTIDE SEQUENCE</scope>
    <source>
        <strain evidence="3">Race5_Kim</strain>
    </source>
</reference>
<gene>
    <name evidence="3" type="ORF">CLAFUR5_07445</name>
</gene>
<evidence type="ECO:0000256" key="1">
    <source>
        <dbReference type="SAM" id="MobiDB-lite"/>
    </source>
</evidence>
<feature type="compositionally biased region" description="Low complexity" evidence="1">
    <location>
        <begin position="73"/>
        <end position="83"/>
    </location>
</feature>
<dbReference type="InterPro" id="IPR054505">
    <property type="entry name" value="Myb_DNA-bind_8"/>
</dbReference>
<dbReference type="AlphaFoldDB" id="A0A9Q8PA05"/>
<keyword evidence="4" id="KW-1185">Reference proteome</keyword>
<evidence type="ECO:0000313" key="4">
    <source>
        <dbReference type="Proteomes" id="UP000756132"/>
    </source>
</evidence>
<proteinExistence type="predicted"/>
<dbReference type="EMBL" id="CP090168">
    <property type="protein sequence ID" value="UJO18644.1"/>
    <property type="molecule type" value="Genomic_DNA"/>
</dbReference>
<dbReference type="KEGG" id="ffu:CLAFUR5_07445"/>
<protein>
    <recommendedName>
        <fullName evidence="2">Myb-like DNA-binding domain-containing protein</fullName>
    </recommendedName>
</protein>
<organism evidence="3 4">
    <name type="scientific">Passalora fulva</name>
    <name type="common">Tomato leaf mold</name>
    <name type="synonym">Cladosporium fulvum</name>
    <dbReference type="NCBI Taxonomy" id="5499"/>
    <lineage>
        <taxon>Eukaryota</taxon>
        <taxon>Fungi</taxon>
        <taxon>Dikarya</taxon>
        <taxon>Ascomycota</taxon>
        <taxon>Pezizomycotina</taxon>
        <taxon>Dothideomycetes</taxon>
        <taxon>Dothideomycetidae</taxon>
        <taxon>Mycosphaerellales</taxon>
        <taxon>Mycosphaerellaceae</taxon>
        <taxon>Fulvia</taxon>
    </lineage>
</organism>
<dbReference type="RefSeq" id="XP_047763010.1">
    <property type="nucleotide sequence ID" value="XM_047906593.1"/>
</dbReference>
<feature type="domain" description="Myb-like DNA-binding" evidence="2">
    <location>
        <begin position="23"/>
        <end position="65"/>
    </location>
</feature>
<sequence>MSSENDTSNTSADAGNSHFTAAEVKFVLAALQHAEGGTLKFDYDAVAAQLGLKNGKTARARWNTIARTKINNAASAGGVSKAGPSKKKAAPKKAAGEELY</sequence>
<dbReference type="Pfam" id="PF22980">
    <property type="entry name" value="Myb_DNA-bind_8"/>
    <property type="match status" value="1"/>
</dbReference>
<dbReference type="Proteomes" id="UP000756132">
    <property type="component" value="Chromosome 6"/>
</dbReference>
<feature type="region of interest" description="Disordered" evidence="1">
    <location>
        <begin position="73"/>
        <end position="100"/>
    </location>
</feature>